<dbReference type="Proteomes" id="UP000193077">
    <property type="component" value="Unassembled WGS sequence"/>
</dbReference>
<dbReference type="AlphaFoldDB" id="A0A1Y5SUP8"/>
<evidence type="ECO:0000313" key="2">
    <source>
        <dbReference type="EMBL" id="SLN48261.1"/>
    </source>
</evidence>
<name>A0A1Y5SUP8_9RHOB</name>
<accession>A0A1Y5SUP8</accession>
<feature type="compositionally biased region" description="Basic and acidic residues" evidence="1">
    <location>
        <begin position="18"/>
        <end position="27"/>
    </location>
</feature>
<feature type="region of interest" description="Disordered" evidence="1">
    <location>
        <begin position="1"/>
        <end position="68"/>
    </location>
</feature>
<proteinExistence type="predicted"/>
<organism evidence="2 3">
    <name type="scientific">Falsiruegeria litorea R37</name>
    <dbReference type="NCBI Taxonomy" id="1200284"/>
    <lineage>
        <taxon>Bacteria</taxon>
        <taxon>Pseudomonadati</taxon>
        <taxon>Pseudomonadota</taxon>
        <taxon>Alphaproteobacteria</taxon>
        <taxon>Rhodobacterales</taxon>
        <taxon>Roseobacteraceae</taxon>
        <taxon>Falsiruegeria</taxon>
    </lineage>
</organism>
<sequence length="68" mass="7017">MRSALRATGAGFTTPRLRFAEPRRAKGEAPGPTEQGPVRACSEGGSAPGPCPNVQLSGLPHQSAGFDR</sequence>
<reference evidence="2 3" key="1">
    <citation type="submission" date="2017-03" db="EMBL/GenBank/DDBJ databases">
        <authorList>
            <person name="Afonso C.L."/>
            <person name="Miller P.J."/>
            <person name="Scott M.A."/>
            <person name="Spackman E."/>
            <person name="Goraichik I."/>
            <person name="Dimitrov K.M."/>
            <person name="Suarez D.L."/>
            <person name="Swayne D.E."/>
        </authorList>
    </citation>
    <scope>NUCLEOTIDE SEQUENCE [LARGE SCALE GENOMIC DNA]</scope>
    <source>
        <strain evidence="2 3">CECT 7639</strain>
    </source>
</reference>
<protein>
    <submittedName>
        <fullName evidence="2">Uncharacterized protein</fullName>
    </submittedName>
</protein>
<evidence type="ECO:0000256" key="1">
    <source>
        <dbReference type="SAM" id="MobiDB-lite"/>
    </source>
</evidence>
<keyword evidence="3" id="KW-1185">Reference proteome</keyword>
<evidence type="ECO:0000313" key="3">
    <source>
        <dbReference type="Proteomes" id="UP000193077"/>
    </source>
</evidence>
<gene>
    <name evidence="2" type="ORF">TRL7639_02658</name>
</gene>
<dbReference type="EMBL" id="FWFO01000001">
    <property type="protein sequence ID" value="SLN48261.1"/>
    <property type="molecule type" value="Genomic_DNA"/>
</dbReference>